<protein>
    <submittedName>
        <fullName evidence="1">Uncharacterized protein</fullName>
    </submittedName>
</protein>
<keyword evidence="2" id="KW-1185">Reference proteome</keyword>
<organism evidence="1 2">
    <name type="scientific">Aspergillus melleus</name>
    <dbReference type="NCBI Taxonomy" id="138277"/>
    <lineage>
        <taxon>Eukaryota</taxon>
        <taxon>Fungi</taxon>
        <taxon>Dikarya</taxon>
        <taxon>Ascomycota</taxon>
        <taxon>Pezizomycotina</taxon>
        <taxon>Eurotiomycetes</taxon>
        <taxon>Eurotiomycetidae</taxon>
        <taxon>Eurotiales</taxon>
        <taxon>Aspergillaceae</taxon>
        <taxon>Aspergillus</taxon>
        <taxon>Aspergillus subgen. Circumdati</taxon>
    </lineage>
</organism>
<evidence type="ECO:0000313" key="1">
    <source>
        <dbReference type="EMBL" id="KAK1142452.1"/>
    </source>
</evidence>
<accession>A0ACC3AWZ2</accession>
<evidence type="ECO:0000313" key="2">
    <source>
        <dbReference type="Proteomes" id="UP001177260"/>
    </source>
</evidence>
<dbReference type="Proteomes" id="UP001177260">
    <property type="component" value="Unassembled WGS sequence"/>
</dbReference>
<comment type="caution">
    <text evidence="1">The sequence shown here is derived from an EMBL/GenBank/DDBJ whole genome shotgun (WGS) entry which is preliminary data.</text>
</comment>
<sequence>MSSNTRDGWAARRAGGCFESEKEKTTWDEWWACCPPGTQSFTDGDNNSGCGIKGPPKETPTLCANSTLVLWSDDTGYFCCDPDQTGFITDKAWKGCAPNDELDDVHRNKTLTIANKEGRSPEPTTSSSFTVSSELSTPTITSDPSSSSGSPSSTQPAESSDSSTDKGAIAGGVVGGFFCALMIVGMVWLFLRWRRHHATAEGKNASISQPPGPKSSLPSGDGQYTSPELYGDPSQHELPGNHRPRHELA</sequence>
<proteinExistence type="predicted"/>
<reference evidence="1 2" key="1">
    <citation type="journal article" date="2023" name="ACS Omega">
        <title>Identification of the Neoaspergillic Acid Biosynthesis Gene Cluster by Establishing an In Vitro CRISPR-Ribonucleoprotein Genetic System in Aspergillus melleus.</title>
        <authorList>
            <person name="Yuan B."/>
            <person name="Grau M.F."/>
            <person name="Murata R.M."/>
            <person name="Torok T."/>
            <person name="Venkateswaran K."/>
            <person name="Stajich J.E."/>
            <person name="Wang C.C.C."/>
        </authorList>
    </citation>
    <scope>NUCLEOTIDE SEQUENCE [LARGE SCALE GENOMIC DNA]</scope>
    <source>
        <strain evidence="1 2">IMV 1140</strain>
    </source>
</reference>
<gene>
    <name evidence="1" type="ORF">N8T08_007814</name>
</gene>
<dbReference type="EMBL" id="JAOPJF010000050">
    <property type="protein sequence ID" value="KAK1142452.1"/>
    <property type="molecule type" value="Genomic_DNA"/>
</dbReference>
<name>A0ACC3AWZ2_9EURO</name>